<dbReference type="RefSeq" id="WP_377375143.1">
    <property type="nucleotide sequence ID" value="NZ_JBHSSW010000003.1"/>
</dbReference>
<comment type="caution">
    <text evidence="2">The sequence shown here is derived from an EMBL/GenBank/DDBJ whole genome shotgun (WGS) entry which is preliminary data.</text>
</comment>
<accession>A0ABW1S5X4</accession>
<organism evidence="2 3">
    <name type="scientific">Ponticaulis profundi</name>
    <dbReference type="NCBI Taxonomy" id="2665222"/>
    <lineage>
        <taxon>Bacteria</taxon>
        <taxon>Pseudomonadati</taxon>
        <taxon>Pseudomonadota</taxon>
        <taxon>Alphaproteobacteria</taxon>
        <taxon>Hyphomonadales</taxon>
        <taxon>Hyphomonadaceae</taxon>
        <taxon>Ponticaulis</taxon>
    </lineage>
</organism>
<evidence type="ECO:0000313" key="2">
    <source>
        <dbReference type="EMBL" id="MFC6196980.1"/>
    </source>
</evidence>
<protein>
    <submittedName>
        <fullName evidence="2">Uncharacterized protein</fullName>
    </submittedName>
</protein>
<sequence length="286" mass="32479">MRYFVLVFALALCACAASDDQRPRATNTITVSQPSLGGGMPGRVVRIKQKTDASFCGPISPSYQYIYGIDHHFDLSKLPGLDSADDVKFDFSVWDVPPPDSLSHDEKMRRRPSGPGWNDIAAKKLVDPSWMLWENYYSRDAGNRDFSYKHFSVDEAECWAKKGDQIAQYMMRLEYLPRGREAVGQEQEFYTKRAVQFLQMAATPPETVDSCETVPAPCSANLLKPFPAGLGAANYYLHRNVRYYTEFTESLGLKDAEFYLKQAVRGAHGRAYSEYYEVPVRGRRPY</sequence>
<feature type="signal peptide" evidence="1">
    <location>
        <begin position="1"/>
        <end position="16"/>
    </location>
</feature>
<proteinExistence type="predicted"/>
<gene>
    <name evidence="2" type="ORF">ACFQDM_02770</name>
</gene>
<reference evidence="3" key="1">
    <citation type="journal article" date="2019" name="Int. J. Syst. Evol. Microbiol.">
        <title>The Global Catalogue of Microorganisms (GCM) 10K type strain sequencing project: providing services to taxonomists for standard genome sequencing and annotation.</title>
        <authorList>
            <consortium name="The Broad Institute Genomics Platform"/>
            <consortium name="The Broad Institute Genome Sequencing Center for Infectious Disease"/>
            <person name="Wu L."/>
            <person name="Ma J."/>
        </authorList>
    </citation>
    <scope>NUCLEOTIDE SEQUENCE [LARGE SCALE GENOMIC DNA]</scope>
    <source>
        <strain evidence="3">CGMCC-1.15741</strain>
    </source>
</reference>
<name>A0ABW1S5X4_9PROT</name>
<keyword evidence="1" id="KW-0732">Signal</keyword>
<evidence type="ECO:0000313" key="3">
    <source>
        <dbReference type="Proteomes" id="UP001596303"/>
    </source>
</evidence>
<dbReference type="EMBL" id="JBHSSW010000003">
    <property type="protein sequence ID" value="MFC6196980.1"/>
    <property type="molecule type" value="Genomic_DNA"/>
</dbReference>
<evidence type="ECO:0000256" key="1">
    <source>
        <dbReference type="SAM" id="SignalP"/>
    </source>
</evidence>
<dbReference type="Proteomes" id="UP001596303">
    <property type="component" value="Unassembled WGS sequence"/>
</dbReference>
<keyword evidence="3" id="KW-1185">Reference proteome</keyword>
<dbReference type="PROSITE" id="PS51257">
    <property type="entry name" value="PROKAR_LIPOPROTEIN"/>
    <property type="match status" value="1"/>
</dbReference>
<feature type="chain" id="PRO_5047107853" evidence="1">
    <location>
        <begin position="17"/>
        <end position="286"/>
    </location>
</feature>